<dbReference type="EMBL" id="CP018082">
    <property type="protein sequence ID" value="APE34024.1"/>
    <property type="molecule type" value="Genomic_DNA"/>
</dbReference>
<evidence type="ECO:0000313" key="2">
    <source>
        <dbReference type="Proteomes" id="UP000183810"/>
    </source>
</evidence>
<dbReference type="AlphaFoldDB" id="A0A1J0VPQ7"/>
<name>A0A1J0VPQ7_9NOCA</name>
<proteinExistence type="predicted"/>
<reference evidence="1" key="1">
    <citation type="submission" date="2016-11" db="EMBL/GenBank/DDBJ databases">
        <authorList>
            <person name="Jaros S."/>
            <person name="Januszkiewicz K."/>
            <person name="Wedrychowicz H."/>
        </authorList>
    </citation>
    <scope>NUCLEOTIDE SEQUENCE [LARGE SCALE GENOMIC DNA]</scope>
    <source>
        <strain evidence="1">Y48</strain>
    </source>
</reference>
<dbReference type="KEGG" id="nsl:BOX37_08605"/>
<gene>
    <name evidence="1" type="ORF">BOX37_08605</name>
</gene>
<evidence type="ECO:0000313" key="1">
    <source>
        <dbReference type="EMBL" id="APE34024.1"/>
    </source>
</evidence>
<dbReference type="RefSeq" id="WP_071927205.1">
    <property type="nucleotide sequence ID" value="NZ_CP018082.1"/>
</dbReference>
<sequence>MPDALRQLTTTLGTPPPPEFAALSPDEFTRLDGFVHHALDQREAALNNALDAGMRHIPRLARPAVKKVLGL</sequence>
<keyword evidence="2" id="KW-1185">Reference proteome</keyword>
<protein>
    <submittedName>
        <fullName evidence="1">Uncharacterized protein</fullName>
    </submittedName>
</protein>
<accession>A0A1J0VPQ7</accession>
<organism evidence="1 2">
    <name type="scientific">Nocardia mangyaensis</name>
    <dbReference type="NCBI Taxonomy" id="2213200"/>
    <lineage>
        <taxon>Bacteria</taxon>
        <taxon>Bacillati</taxon>
        <taxon>Actinomycetota</taxon>
        <taxon>Actinomycetes</taxon>
        <taxon>Mycobacteriales</taxon>
        <taxon>Nocardiaceae</taxon>
        <taxon>Nocardia</taxon>
    </lineage>
</organism>
<dbReference type="Proteomes" id="UP000183810">
    <property type="component" value="Chromosome"/>
</dbReference>
<dbReference type="OrthoDB" id="4561777at2"/>